<sequence>MWVPTNSLADILRILLMVPIYAAVSFASYLFWNHSTALLLIRDCYEAIVLTSFFYLILNYLSHDPEEQKDIFRKVGLSRENDREARRRGAPLAHWVFPLQSVGWKPEDGLYFLQLMKWGVLQYCVIRPLTTLAAVILNYIGLYCDDSWSPGWGHLYITIIMSISVTIAMYCLIQLYMPIAGHLAPHKPLLKLFAVKAVVFLTFWQETLISGLEDVGVIKNVRQTLCMLITDKHNSDRPRT</sequence>
<dbReference type="InterPro" id="IPR005178">
    <property type="entry name" value="Ostalpha/TMEM184C"/>
</dbReference>
<keyword evidence="4 5" id="KW-0472">Membrane</keyword>
<feature type="transmembrane region" description="Helical" evidence="5">
    <location>
        <begin position="12"/>
        <end position="32"/>
    </location>
</feature>
<evidence type="ECO:0000313" key="6">
    <source>
        <dbReference type="EMBL" id="OSX61890.1"/>
    </source>
</evidence>
<reference evidence="6 7" key="1">
    <citation type="submission" date="2017-04" db="EMBL/GenBank/DDBJ databases">
        <title>Genome Sequence of the Model Brown-Rot Fungus Postia placenta SB12.</title>
        <authorList>
            <consortium name="DOE Joint Genome Institute"/>
            <person name="Gaskell J."/>
            <person name="Kersten P."/>
            <person name="Larrondo L.F."/>
            <person name="Canessa P."/>
            <person name="Martinez D."/>
            <person name="Hibbett D."/>
            <person name="Schmoll M."/>
            <person name="Kubicek C.P."/>
            <person name="Martinez A.T."/>
            <person name="Yadav J."/>
            <person name="Master E."/>
            <person name="Magnuson J.K."/>
            <person name="James T."/>
            <person name="Yaver D."/>
            <person name="Berka R."/>
            <person name="Labutti K."/>
            <person name="Lipzen A."/>
            <person name="Aerts A."/>
            <person name="Barry K."/>
            <person name="Henrissat B."/>
            <person name="Blanchette R."/>
            <person name="Grigoriev I."/>
            <person name="Cullen D."/>
        </authorList>
    </citation>
    <scope>NUCLEOTIDE SEQUENCE [LARGE SCALE GENOMIC DNA]</scope>
    <source>
        <strain evidence="6 7">MAD-698-R-SB12</strain>
    </source>
</reference>
<evidence type="ECO:0000256" key="1">
    <source>
        <dbReference type="ARBA" id="ARBA00004141"/>
    </source>
</evidence>
<protein>
    <submittedName>
        <fullName evidence="6">Uncharacterized protein</fullName>
    </submittedName>
</protein>
<evidence type="ECO:0000313" key="7">
    <source>
        <dbReference type="Proteomes" id="UP000194127"/>
    </source>
</evidence>
<evidence type="ECO:0000256" key="3">
    <source>
        <dbReference type="ARBA" id="ARBA00022989"/>
    </source>
</evidence>
<dbReference type="OrthoDB" id="5348404at2759"/>
<dbReference type="PANTHER" id="PTHR23423">
    <property type="entry name" value="ORGANIC SOLUTE TRANSPORTER-RELATED"/>
    <property type="match status" value="1"/>
</dbReference>
<name>A0A1X6N073_9APHY</name>
<dbReference type="GeneID" id="36330692"/>
<comment type="subcellular location">
    <subcellularLocation>
        <location evidence="1">Membrane</location>
        <topology evidence="1">Multi-pass membrane protein</topology>
    </subcellularLocation>
</comment>
<feature type="transmembrane region" description="Helical" evidence="5">
    <location>
        <begin position="120"/>
        <end position="143"/>
    </location>
</feature>
<dbReference type="GO" id="GO:0016020">
    <property type="term" value="C:membrane"/>
    <property type="evidence" value="ECO:0007669"/>
    <property type="project" value="UniProtKB-SubCell"/>
</dbReference>
<keyword evidence="3 5" id="KW-1133">Transmembrane helix</keyword>
<evidence type="ECO:0000256" key="5">
    <source>
        <dbReference type="SAM" id="Phobius"/>
    </source>
</evidence>
<keyword evidence="2 5" id="KW-0812">Transmembrane</keyword>
<dbReference type="SMART" id="SM01417">
    <property type="entry name" value="Solute_trans_a"/>
    <property type="match status" value="1"/>
</dbReference>
<proteinExistence type="predicted"/>
<feature type="transmembrane region" description="Helical" evidence="5">
    <location>
        <begin position="155"/>
        <end position="176"/>
    </location>
</feature>
<evidence type="ECO:0000256" key="4">
    <source>
        <dbReference type="ARBA" id="ARBA00023136"/>
    </source>
</evidence>
<dbReference type="STRING" id="670580.A0A1X6N073"/>
<dbReference type="Pfam" id="PF03619">
    <property type="entry name" value="Solute_trans_a"/>
    <property type="match status" value="1"/>
</dbReference>
<evidence type="ECO:0000256" key="2">
    <source>
        <dbReference type="ARBA" id="ARBA00022692"/>
    </source>
</evidence>
<dbReference type="AlphaFoldDB" id="A0A1X6N073"/>
<keyword evidence="7" id="KW-1185">Reference proteome</keyword>
<gene>
    <name evidence="6" type="ORF">POSPLADRAFT_1144931</name>
</gene>
<dbReference type="EMBL" id="KZ110598">
    <property type="protein sequence ID" value="OSX61890.1"/>
    <property type="molecule type" value="Genomic_DNA"/>
</dbReference>
<organism evidence="6 7">
    <name type="scientific">Postia placenta MAD-698-R-SB12</name>
    <dbReference type="NCBI Taxonomy" id="670580"/>
    <lineage>
        <taxon>Eukaryota</taxon>
        <taxon>Fungi</taxon>
        <taxon>Dikarya</taxon>
        <taxon>Basidiomycota</taxon>
        <taxon>Agaricomycotina</taxon>
        <taxon>Agaricomycetes</taxon>
        <taxon>Polyporales</taxon>
        <taxon>Adustoporiaceae</taxon>
        <taxon>Rhodonia</taxon>
    </lineage>
</organism>
<dbReference type="RefSeq" id="XP_024338684.1">
    <property type="nucleotide sequence ID" value="XM_024485743.1"/>
</dbReference>
<accession>A0A1X6N073</accession>
<dbReference type="Proteomes" id="UP000194127">
    <property type="component" value="Unassembled WGS sequence"/>
</dbReference>